<evidence type="ECO:0000313" key="10">
    <source>
        <dbReference type="EMBL" id="KAK7605122.1"/>
    </source>
</evidence>
<name>A0AAN9TUG2_9HEMI</name>
<dbReference type="PRINTS" id="PR00261">
    <property type="entry name" value="LDLRECEPTOR"/>
</dbReference>
<dbReference type="PROSITE" id="PS50068">
    <property type="entry name" value="LDLRA_2"/>
    <property type="match status" value="2"/>
</dbReference>
<dbReference type="InterPro" id="IPR050685">
    <property type="entry name" value="LDLR"/>
</dbReference>
<dbReference type="Pfam" id="PF00057">
    <property type="entry name" value="Ldl_recept_a"/>
    <property type="match status" value="2"/>
</dbReference>
<gene>
    <name evidence="10" type="ORF">V9T40_006980</name>
</gene>
<evidence type="ECO:0000259" key="9">
    <source>
        <dbReference type="PROSITE" id="PS50240"/>
    </source>
</evidence>
<evidence type="ECO:0000256" key="6">
    <source>
        <dbReference type="ARBA" id="ARBA00023136"/>
    </source>
</evidence>
<feature type="disulfide bond" evidence="8">
    <location>
        <begin position="57"/>
        <end position="75"/>
    </location>
</feature>
<keyword evidence="4" id="KW-0677">Repeat</keyword>
<dbReference type="PROSITE" id="PS01209">
    <property type="entry name" value="LDLRA_1"/>
    <property type="match status" value="2"/>
</dbReference>
<dbReference type="SMART" id="SM00192">
    <property type="entry name" value="LDLa"/>
    <property type="match status" value="2"/>
</dbReference>
<organism evidence="10 11">
    <name type="scientific">Parthenolecanium corni</name>
    <dbReference type="NCBI Taxonomy" id="536013"/>
    <lineage>
        <taxon>Eukaryota</taxon>
        <taxon>Metazoa</taxon>
        <taxon>Ecdysozoa</taxon>
        <taxon>Arthropoda</taxon>
        <taxon>Hexapoda</taxon>
        <taxon>Insecta</taxon>
        <taxon>Pterygota</taxon>
        <taxon>Neoptera</taxon>
        <taxon>Paraneoptera</taxon>
        <taxon>Hemiptera</taxon>
        <taxon>Sternorrhyncha</taxon>
        <taxon>Coccoidea</taxon>
        <taxon>Coccidae</taxon>
        <taxon>Parthenolecanium</taxon>
    </lineage>
</organism>
<comment type="subcellular location">
    <subcellularLocation>
        <location evidence="2">Endomembrane system</location>
    </subcellularLocation>
    <subcellularLocation>
        <location evidence="1">Membrane</location>
        <topology evidence="1">Single-pass membrane protein</topology>
    </subcellularLocation>
</comment>
<dbReference type="EMBL" id="JBBCAQ010000002">
    <property type="protein sequence ID" value="KAK7605122.1"/>
    <property type="molecule type" value="Genomic_DNA"/>
</dbReference>
<evidence type="ECO:0000256" key="8">
    <source>
        <dbReference type="PROSITE-ProRule" id="PRU00124"/>
    </source>
</evidence>
<dbReference type="PROSITE" id="PS50240">
    <property type="entry name" value="TRYPSIN_DOM"/>
    <property type="match status" value="1"/>
</dbReference>
<evidence type="ECO:0000256" key="2">
    <source>
        <dbReference type="ARBA" id="ARBA00004308"/>
    </source>
</evidence>
<keyword evidence="3" id="KW-0812">Transmembrane</keyword>
<proteinExistence type="predicted"/>
<keyword evidence="11" id="KW-1185">Reference proteome</keyword>
<keyword evidence="7 8" id="KW-1015">Disulfide bond</keyword>
<dbReference type="PANTHER" id="PTHR24270">
    <property type="entry name" value="LOW-DENSITY LIPOPROTEIN RECEPTOR-RELATED"/>
    <property type="match status" value="1"/>
</dbReference>
<dbReference type="CDD" id="cd00112">
    <property type="entry name" value="LDLa"/>
    <property type="match status" value="2"/>
</dbReference>
<keyword evidence="6" id="KW-0472">Membrane</keyword>
<feature type="disulfide bond" evidence="8">
    <location>
        <begin position="50"/>
        <end position="62"/>
    </location>
</feature>
<evidence type="ECO:0000256" key="1">
    <source>
        <dbReference type="ARBA" id="ARBA00004167"/>
    </source>
</evidence>
<evidence type="ECO:0000313" key="11">
    <source>
        <dbReference type="Proteomes" id="UP001367676"/>
    </source>
</evidence>
<dbReference type="Proteomes" id="UP001367676">
    <property type="component" value="Unassembled WGS sequence"/>
</dbReference>
<dbReference type="PANTHER" id="PTHR24270:SF62">
    <property type="entry name" value="LOW-DENSITY LIPOPROTEIN RECEPTOR-RELATED PROTEIN 2"/>
    <property type="match status" value="1"/>
</dbReference>
<dbReference type="InterPro" id="IPR043504">
    <property type="entry name" value="Peptidase_S1_PA_chymotrypsin"/>
</dbReference>
<dbReference type="InterPro" id="IPR023415">
    <property type="entry name" value="LDLR_class-A_CS"/>
</dbReference>
<dbReference type="Gene3D" id="2.40.10.10">
    <property type="entry name" value="Trypsin-like serine proteases"/>
    <property type="match status" value="1"/>
</dbReference>
<evidence type="ECO:0000256" key="3">
    <source>
        <dbReference type="ARBA" id="ARBA00022692"/>
    </source>
</evidence>
<dbReference type="Gene3D" id="4.10.400.10">
    <property type="entry name" value="Low-density Lipoprotein Receptor"/>
    <property type="match status" value="2"/>
</dbReference>
<reference evidence="10 11" key="1">
    <citation type="submission" date="2024-03" db="EMBL/GenBank/DDBJ databases">
        <title>Adaptation during the transition from Ophiocordyceps entomopathogen to insect associate is accompanied by gene loss and intensified selection.</title>
        <authorList>
            <person name="Ward C.M."/>
            <person name="Onetto C.A."/>
            <person name="Borneman A.R."/>
        </authorList>
    </citation>
    <scope>NUCLEOTIDE SEQUENCE [LARGE SCALE GENOMIC DNA]</scope>
    <source>
        <strain evidence="10">AWRI1</strain>
        <tissue evidence="10">Single Adult Female</tissue>
    </source>
</reference>
<comment type="caution">
    <text evidence="10">The sequence shown here is derived from an EMBL/GenBank/DDBJ whole genome shotgun (WGS) entry which is preliminary data.</text>
</comment>
<comment type="caution">
    <text evidence="8">Lacks conserved residue(s) required for the propagation of feature annotation.</text>
</comment>
<dbReference type="GO" id="GO:0012505">
    <property type="term" value="C:endomembrane system"/>
    <property type="evidence" value="ECO:0007669"/>
    <property type="project" value="UniProtKB-SubCell"/>
</dbReference>
<dbReference type="Pfam" id="PF00089">
    <property type="entry name" value="Trypsin"/>
    <property type="match status" value="1"/>
</dbReference>
<evidence type="ECO:0000256" key="4">
    <source>
        <dbReference type="ARBA" id="ARBA00022737"/>
    </source>
</evidence>
<dbReference type="GO" id="GO:0006508">
    <property type="term" value="P:proteolysis"/>
    <property type="evidence" value="ECO:0007669"/>
    <property type="project" value="InterPro"/>
</dbReference>
<dbReference type="InterPro" id="IPR002172">
    <property type="entry name" value="LDrepeatLR_classA_rpt"/>
</dbReference>
<feature type="domain" description="Peptidase S1" evidence="9">
    <location>
        <begin position="128"/>
        <end position="239"/>
    </location>
</feature>
<dbReference type="SUPFAM" id="SSF50494">
    <property type="entry name" value="Trypsin-like serine proteases"/>
    <property type="match status" value="1"/>
</dbReference>
<evidence type="ECO:0000256" key="7">
    <source>
        <dbReference type="ARBA" id="ARBA00023157"/>
    </source>
</evidence>
<dbReference type="GO" id="GO:0004252">
    <property type="term" value="F:serine-type endopeptidase activity"/>
    <property type="evidence" value="ECO:0007669"/>
    <property type="project" value="InterPro"/>
</dbReference>
<evidence type="ECO:0000256" key="5">
    <source>
        <dbReference type="ARBA" id="ARBA00022989"/>
    </source>
</evidence>
<dbReference type="AlphaFoldDB" id="A0AAN9TUG2"/>
<dbReference type="SUPFAM" id="SSF57424">
    <property type="entry name" value="LDL receptor-like module"/>
    <property type="match status" value="2"/>
</dbReference>
<dbReference type="InterPro" id="IPR036055">
    <property type="entry name" value="LDL_receptor-like_sf"/>
</dbReference>
<sequence length="256" mass="28101">MREGVRCAANEFQCSDVTGTCVNKDDLCDGKWNCKNGDDESYKTCKNNKCKADTFRCASGACVNRNWLCNGFKDCHDGDDEAPSVCQNNKIQPTNSTCLLPSASSEKSFTLQCPNTADKCSYEAGDKLVGWGQTENKDSSPVLLAALLPYISYKNCRQMVSEDFANSIATDKFCAGRAGARPGDSGGGLLFRNTESYGGLYYLRGVVSNKDGTTGEKETSIAAFTDVAQYVTWIYEKRTQIENEELLSETKEKLRT</sequence>
<dbReference type="GO" id="GO:0005886">
    <property type="term" value="C:plasma membrane"/>
    <property type="evidence" value="ECO:0007669"/>
    <property type="project" value="TreeGrafter"/>
</dbReference>
<dbReference type="InterPro" id="IPR001254">
    <property type="entry name" value="Trypsin_dom"/>
</dbReference>
<accession>A0AAN9TUG2</accession>
<protein>
    <recommendedName>
        <fullName evidence="9">Peptidase S1 domain-containing protein</fullName>
    </recommendedName>
</protein>
<dbReference type="GO" id="GO:0016192">
    <property type="term" value="P:vesicle-mediated transport"/>
    <property type="evidence" value="ECO:0007669"/>
    <property type="project" value="UniProtKB-ARBA"/>
</dbReference>
<dbReference type="InterPro" id="IPR009003">
    <property type="entry name" value="Peptidase_S1_PA"/>
</dbReference>
<keyword evidence="5" id="KW-1133">Transmembrane helix</keyword>